<organism evidence="8 9">
    <name type="scientific">Xaviernesmea oryzae</name>
    <dbReference type="NCBI Taxonomy" id="464029"/>
    <lineage>
        <taxon>Bacteria</taxon>
        <taxon>Pseudomonadati</taxon>
        <taxon>Pseudomonadota</taxon>
        <taxon>Alphaproteobacteria</taxon>
        <taxon>Hyphomicrobiales</taxon>
        <taxon>Rhizobiaceae</taxon>
        <taxon>Rhizobium/Agrobacterium group</taxon>
        <taxon>Xaviernesmea</taxon>
    </lineage>
</organism>
<dbReference type="RefSeq" id="WP_085421992.1">
    <property type="nucleotide sequence ID" value="NZ_FXAF01000006.1"/>
</dbReference>
<proteinExistence type="predicted"/>
<dbReference type="PANTHER" id="PTHR36506:SF1">
    <property type="entry name" value="PREFLAGELLIN PEPTIDASE"/>
    <property type="match status" value="1"/>
</dbReference>
<feature type="transmembrane region" description="Helical" evidence="6">
    <location>
        <begin position="33"/>
        <end position="50"/>
    </location>
</feature>
<evidence type="ECO:0000256" key="5">
    <source>
        <dbReference type="ARBA" id="ARBA00023136"/>
    </source>
</evidence>
<evidence type="ECO:0000313" key="8">
    <source>
        <dbReference type="EMBL" id="SMF39105.1"/>
    </source>
</evidence>
<evidence type="ECO:0000256" key="3">
    <source>
        <dbReference type="ARBA" id="ARBA00022692"/>
    </source>
</evidence>
<sequence length="170" mass="17532">MVAFATILLLPLGLAIAAVSDLFTMMIPNRVSAALLAGFLVLAPLAGLSWPEIGMNLVAGLAVFGVCFALFAVNVMGGGDAKLLTAAAVWYGFNTSLLAFLVTVGYVGGAVTLIFLLLRSRASWVLAMGIPLPASMVTAKKIPYGIAIAVAGFLTFGQAPICLLAMNAFH</sequence>
<protein>
    <submittedName>
        <fullName evidence="8">Prepilin peptidase CpaA</fullName>
    </submittedName>
</protein>
<gene>
    <name evidence="8" type="ORF">SAMN02982989_1708</name>
</gene>
<keyword evidence="4 6" id="KW-1133">Transmembrane helix</keyword>
<evidence type="ECO:0000256" key="6">
    <source>
        <dbReference type="SAM" id="Phobius"/>
    </source>
</evidence>
<evidence type="ECO:0000256" key="2">
    <source>
        <dbReference type="ARBA" id="ARBA00022475"/>
    </source>
</evidence>
<keyword evidence="5 6" id="KW-0472">Membrane</keyword>
<dbReference type="AlphaFoldDB" id="A0A1X7ESH2"/>
<evidence type="ECO:0000256" key="1">
    <source>
        <dbReference type="ARBA" id="ARBA00004651"/>
    </source>
</evidence>
<dbReference type="OrthoDB" id="5329005at2"/>
<feature type="transmembrane region" description="Helical" evidence="6">
    <location>
        <begin position="57"/>
        <end position="77"/>
    </location>
</feature>
<feature type="transmembrane region" description="Helical" evidence="6">
    <location>
        <begin position="144"/>
        <end position="169"/>
    </location>
</feature>
<dbReference type="Pfam" id="PF01478">
    <property type="entry name" value="Peptidase_A24"/>
    <property type="match status" value="1"/>
</dbReference>
<dbReference type="EMBL" id="FXAF01000006">
    <property type="protein sequence ID" value="SMF39105.1"/>
    <property type="molecule type" value="Genomic_DNA"/>
</dbReference>
<keyword evidence="3 6" id="KW-0812">Transmembrane</keyword>
<dbReference type="Proteomes" id="UP000192903">
    <property type="component" value="Unassembled WGS sequence"/>
</dbReference>
<dbReference type="InterPro" id="IPR052218">
    <property type="entry name" value="Preflagellin_Peptidase"/>
</dbReference>
<feature type="transmembrane region" description="Helical" evidence="6">
    <location>
        <begin position="97"/>
        <end position="118"/>
    </location>
</feature>
<reference evidence="9" key="1">
    <citation type="submission" date="2017-04" db="EMBL/GenBank/DDBJ databases">
        <authorList>
            <person name="Varghese N."/>
            <person name="Submissions S."/>
        </authorList>
    </citation>
    <scope>NUCLEOTIDE SEQUENCE [LARGE SCALE GENOMIC DNA]</scope>
    <source>
        <strain evidence="9">B4P</strain>
    </source>
</reference>
<dbReference type="GO" id="GO:0005886">
    <property type="term" value="C:plasma membrane"/>
    <property type="evidence" value="ECO:0007669"/>
    <property type="project" value="UniProtKB-SubCell"/>
</dbReference>
<dbReference type="PANTHER" id="PTHR36506">
    <property type="entry name" value="PREFLAGELLIN PEPTIDASE"/>
    <property type="match status" value="1"/>
</dbReference>
<dbReference type="Gene3D" id="1.20.120.1220">
    <property type="match status" value="1"/>
</dbReference>
<name>A0A1X7ESH2_9HYPH</name>
<accession>A0A1X7ESH2</accession>
<dbReference type="InterPro" id="IPR000045">
    <property type="entry name" value="Prepilin_IV_endopep_pep"/>
</dbReference>
<keyword evidence="9" id="KW-1185">Reference proteome</keyword>
<evidence type="ECO:0000313" key="9">
    <source>
        <dbReference type="Proteomes" id="UP000192903"/>
    </source>
</evidence>
<comment type="subcellular location">
    <subcellularLocation>
        <location evidence="1">Cell membrane</location>
        <topology evidence="1">Multi-pass membrane protein</topology>
    </subcellularLocation>
</comment>
<evidence type="ECO:0000259" key="7">
    <source>
        <dbReference type="Pfam" id="PF01478"/>
    </source>
</evidence>
<dbReference type="GO" id="GO:0004190">
    <property type="term" value="F:aspartic-type endopeptidase activity"/>
    <property type="evidence" value="ECO:0007669"/>
    <property type="project" value="InterPro"/>
</dbReference>
<keyword evidence="2" id="KW-1003">Cell membrane</keyword>
<dbReference type="STRING" id="464029.SAMN02982989_1708"/>
<feature type="domain" description="Prepilin type IV endopeptidase peptidase" evidence="7">
    <location>
        <begin position="8"/>
        <end position="110"/>
    </location>
</feature>
<evidence type="ECO:0000256" key="4">
    <source>
        <dbReference type="ARBA" id="ARBA00022989"/>
    </source>
</evidence>